<proteinExistence type="predicted"/>
<dbReference type="EMBL" id="CM017321">
    <property type="protein sequence ID" value="KAE7999196.1"/>
    <property type="molecule type" value="Genomic_DNA"/>
</dbReference>
<evidence type="ECO:0000313" key="2">
    <source>
        <dbReference type="Proteomes" id="UP000327013"/>
    </source>
</evidence>
<keyword evidence="2" id="KW-1185">Reference proteome</keyword>
<name>A0A5N6QIV2_9ROSI</name>
<reference evidence="1 2" key="1">
    <citation type="submission" date="2019-06" db="EMBL/GenBank/DDBJ databases">
        <title>A chromosomal-level reference genome of Carpinus fangiana (Coryloideae, Betulaceae).</title>
        <authorList>
            <person name="Yang X."/>
            <person name="Wang Z."/>
            <person name="Zhang L."/>
            <person name="Hao G."/>
            <person name="Liu J."/>
            <person name="Yang Y."/>
        </authorList>
    </citation>
    <scope>NUCLEOTIDE SEQUENCE [LARGE SCALE GENOMIC DNA]</scope>
    <source>
        <strain evidence="1">Cfa_2016G</strain>
        <tissue evidence="1">Leaf</tissue>
    </source>
</reference>
<sequence>MELIVPPTAHDVSTHLEWKHRRSPPPRRLRFRCHPSGVSAARSIDALRFCSPGRVPGIVDLFFAVLVGVSNEPICRARVSVIVVDSPLSSHS</sequence>
<protein>
    <submittedName>
        <fullName evidence="1">Uncharacterized protein</fullName>
    </submittedName>
</protein>
<gene>
    <name evidence="1" type="ORF">FH972_003651</name>
</gene>
<dbReference type="AlphaFoldDB" id="A0A5N6QIV2"/>
<evidence type="ECO:0000313" key="1">
    <source>
        <dbReference type="EMBL" id="KAE7999196.1"/>
    </source>
</evidence>
<organism evidence="1 2">
    <name type="scientific">Carpinus fangiana</name>
    <dbReference type="NCBI Taxonomy" id="176857"/>
    <lineage>
        <taxon>Eukaryota</taxon>
        <taxon>Viridiplantae</taxon>
        <taxon>Streptophyta</taxon>
        <taxon>Embryophyta</taxon>
        <taxon>Tracheophyta</taxon>
        <taxon>Spermatophyta</taxon>
        <taxon>Magnoliopsida</taxon>
        <taxon>eudicotyledons</taxon>
        <taxon>Gunneridae</taxon>
        <taxon>Pentapetalae</taxon>
        <taxon>rosids</taxon>
        <taxon>fabids</taxon>
        <taxon>Fagales</taxon>
        <taxon>Betulaceae</taxon>
        <taxon>Carpinus</taxon>
    </lineage>
</organism>
<accession>A0A5N6QIV2</accession>
<dbReference type="Proteomes" id="UP000327013">
    <property type="component" value="Chromosome 1"/>
</dbReference>